<dbReference type="PANTHER" id="PTHR30469">
    <property type="entry name" value="MULTIDRUG RESISTANCE PROTEIN MDTA"/>
    <property type="match status" value="1"/>
</dbReference>
<dbReference type="RefSeq" id="WP_196103423.1">
    <property type="nucleotide sequence ID" value="NZ_CP064942.1"/>
</dbReference>
<dbReference type="PANTHER" id="PTHR30469:SF15">
    <property type="entry name" value="HLYD FAMILY OF SECRETION PROTEINS"/>
    <property type="match status" value="1"/>
</dbReference>
<dbReference type="Proteomes" id="UP000594800">
    <property type="component" value="Chromosome"/>
</dbReference>
<evidence type="ECO:0000259" key="4">
    <source>
        <dbReference type="Pfam" id="PF25954"/>
    </source>
</evidence>
<evidence type="ECO:0000256" key="1">
    <source>
        <dbReference type="ARBA" id="ARBA00009477"/>
    </source>
</evidence>
<feature type="coiled-coil region" evidence="2">
    <location>
        <begin position="78"/>
        <end position="134"/>
    </location>
</feature>
<accession>A0A7S9LSC7</accession>
<evidence type="ECO:0000256" key="3">
    <source>
        <dbReference type="SAM" id="SignalP"/>
    </source>
</evidence>
<dbReference type="SUPFAM" id="SSF111369">
    <property type="entry name" value="HlyD-like secretion proteins"/>
    <property type="match status" value="1"/>
</dbReference>
<feature type="signal peptide" evidence="3">
    <location>
        <begin position="1"/>
        <end position="21"/>
    </location>
</feature>
<keyword evidence="6" id="KW-1185">Reference proteome</keyword>
<dbReference type="AlphaFoldDB" id="A0A7S9LSC7"/>
<feature type="domain" description="CusB-like beta-barrel" evidence="4">
    <location>
        <begin position="172"/>
        <end position="236"/>
    </location>
</feature>
<organism evidence="5 6">
    <name type="scientific">Pontivivens ytuae</name>
    <dbReference type="NCBI Taxonomy" id="2789856"/>
    <lineage>
        <taxon>Bacteria</taxon>
        <taxon>Pseudomonadati</taxon>
        <taxon>Pseudomonadota</taxon>
        <taxon>Alphaproteobacteria</taxon>
        <taxon>Rhodobacterales</taxon>
        <taxon>Paracoccaceae</taxon>
        <taxon>Pontivivens</taxon>
    </lineage>
</organism>
<gene>
    <name evidence="5" type="ORF">I0K15_00095</name>
</gene>
<keyword evidence="2" id="KW-0175">Coiled coil</keyword>
<name>A0A7S9LSC7_9RHOB</name>
<dbReference type="Gene3D" id="1.10.287.470">
    <property type="entry name" value="Helix hairpin bin"/>
    <property type="match status" value="1"/>
</dbReference>
<dbReference type="GO" id="GO:1990281">
    <property type="term" value="C:efflux pump complex"/>
    <property type="evidence" value="ECO:0007669"/>
    <property type="project" value="TreeGrafter"/>
</dbReference>
<feature type="chain" id="PRO_5032793640" evidence="3">
    <location>
        <begin position="22"/>
        <end position="238"/>
    </location>
</feature>
<reference evidence="5 6" key="1">
    <citation type="submission" date="2020-11" db="EMBL/GenBank/DDBJ databases">
        <title>Description of Pontivivens ytuae sp. nov. isolated from deep sea sediment of Mariana Trench.</title>
        <authorList>
            <person name="Wang Z."/>
            <person name="Sun Q.-L."/>
            <person name="Xu X.-D."/>
            <person name="Tang Y.-Z."/>
            <person name="Zhang J."/>
        </authorList>
    </citation>
    <scope>NUCLEOTIDE SEQUENCE [LARGE SCALE GENOMIC DNA]</scope>
    <source>
        <strain evidence="5 6">MT2928</strain>
    </source>
</reference>
<dbReference type="InterPro" id="IPR058792">
    <property type="entry name" value="Beta-barrel_RND_2"/>
</dbReference>
<dbReference type="NCBIfam" id="TIGR01730">
    <property type="entry name" value="RND_mfp"/>
    <property type="match status" value="1"/>
</dbReference>
<dbReference type="InterPro" id="IPR006143">
    <property type="entry name" value="RND_pump_MFP"/>
</dbReference>
<dbReference type="Gene3D" id="2.40.30.170">
    <property type="match status" value="1"/>
</dbReference>
<dbReference type="EMBL" id="CP064942">
    <property type="protein sequence ID" value="QPH54214.1"/>
    <property type="molecule type" value="Genomic_DNA"/>
</dbReference>
<evidence type="ECO:0000313" key="5">
    <source>
        <dbReference type="EMBL" id="QPH54214.1"/>
    </source>
</evidence>
<proteinExistence type="inferred from homology"/>
<comment type="similarity">
    <text evidence="1">Belongs to the membrane fusion protein (MFP) (TC 8.A.1) family.</text>
</comment>
<evidence type="ECO:0000313" key="6">
    <source>
        <dbReference type="Proteomes" id="UP000594800"/>
    </source>
</evidence>
<dbReference type="KEGG" id="poz:I0K15_00095"/>
<keyword evidence="3" id="KW-0732">Signal</keyword>
<sequence>MRCSVSRVAASLLLFVGAAQAQEGSLEFASCLIRPAESTELSSPLREIVSARRADLGDAVQAGDVLLEFSHAALDARAARLEGERAFAARALARAERLGNMLPAAERDELTNAVRRAEADLAEIRAEIARYTISAPHDGIVTEAPLSVGEVAGDEPVMTVIQVSRLRAELSVPAAEHGRFGVGDRLMLSAENGNRKAGRITFVDPAIDFGSRTFRVHAEVDNADGAWVAGMGCQVAAS</sequence>
<evidence type="ECO:0000256" key="2">
    <source>
        <dbReference type="SAM" id="Coils"/>
    </source>
</evidence>
<protein>
    <submittedName>
        <fullName evidence="5">Efflux RND transporter periplasmic adaptor subunit</fullName>
    </submittedName>
</protein>
<dbReference type="Gene3D" id="2.40.50.100">
    <property type="match status" value="1"/>
</dbReference>
<dbReference type="Pfam" id="PF25954">
    <property type="entry name" value="Beta-barrel_RND_2"/>
    <property type="match status" value="1"/>
</dbReference>
<dbReference type="GO" id="GO:0015562">
    <property type="term" value="F:efflux transmembrane transporter activity"/>
    <property type="evidence" value="ECO:0007669"/>
    <property type="project" value="TreeGrafter"/>
</dbReference>